<protein>
    <recommendedName>
        <fullName evidence="2">SPOR domain-containing protein</fullName>
    </recommendedName>
</protein>
<dbReference type="STRING" id="1494590.ATN84_07400"/>
<accession>A0A135HVJ0</accession>
<proteinExistence type="predicted"/>
<name>A0A135HVJ0_9HYPH</name>
<sequence>MTDSNFKYRDHGGRPSQEDDPLMELSRIIGFDEPVEDAASQQAADDLSFDLEQELIGGLEAELHSEDRAEAQPETQIGYQPAVAHGWDVPPQAEEAQTFSSDAQPYDGDFDFSASLESELALSINGGDAEDPEEFSLDDTFDPAPQAAHSAGEGEPYALASAPALDPEEYPGDQDAQGNGGYDPTVYEPAYEPVDSEPEPVQAASYIPAPSLEEELEMLLIGGGDDSGPSQDVSPQQDASPQYAAAQAEPAVARYPYYPAQLYSSPASPAGAREVQPAVQAAAYAEPAAPVAEAAPNAWDGEEPQLDEDFFGAEDDGQYAEAEVDDAPEIAVAQPAQAAVYSGHSGYRIESAGPAPEVETVTVSESRVDQTDALDLPEVEYDSEPASNSGLSALENEFAEVFASIEVEDQPVQPEVGASSDSAFDDIFNDSYAAYGAQSQAASPAAYVPGAAAAAIGGYMASQPASGSTPSGTQNDYYNHWANAGQRAEDFAYDPQSADELDIPADADERQPARNRRSLMLASAAGAAVLIGALGYYGLSSGGGDGAPVVIQADSQPIKVQPENPGGNTVPNQDKAVYDRVAGLAPEAPEQKTLVSSEEKPVDIGMAEDDGGSVDDVDTAVNDRIEPSSVEAAISDASVANPTIVPRRVQTMVVRPDGTIVASTPSPAAPATSDVATPQVRPAAETQVAAPADAAGPPAADASEQTGAITAQETLAPSANTQPAANAPARVVNTQTFTPDSVPAKPRNVPVVPSRPAEQPVTIVDSTPKASAQNTQVASAANAATTAAAGAGGYAIQIASQPSPEAAQQSYTNLARRYANIIGGHGVDIRRADIAGKGTYYRVRINAGSKSDAVDLCTRYKAAGGSCFVTQ</sequence>
<comment type="caution">
    <text evidence="3">The sequence shown here is derived from an EMBL/GenBank/DDBJ whole genome shotgun (WGS) entry which is preliminary data.</text>
</comment>
<feature type="region of interest" description="Disordered" evidence="1">
    <location>
        <begin position="660"/>
        <end position="705"/>
    </location>
</feature>
<feature type="region of interest" description="Disordered" evidence="1">
    <location>
        <begin position="350"/>
        <end position="389"/>
    </location>
</feature>
<feature type="compositionally biased region" description="Low complexity" evidence="1">
    <location>
        <begin position="689"/>
        <end position="702"/>
    </location>
</feature>
<feature type="compositionally biased region" description="Acidic residues" evidence="1">
    <location>
        <begin position="128"/>
        <end position="141"/>
    </location>
</feature>
<evidence type="ECO:0000256" key="1">
    <source>
        <dbReference type="SAM" id="MobiDB-lite"/>
    </source>
</evidence>
<feature type="region of interest" description="Disordered" evidence="1">
    <location>
        <begin position="737"/>
        <end position="757"/>
    </location>
</feature>
<evidence type="ECO:0000313" key="3">
    <source>
        <dbReference type="EMBL" id="KXF77225.1"/>
    </source>
</evidence>
<feature type="compositionally biased region" description="Low complexity" evidence="1">
    <location>
        <begin position="113"/>
        <end position="123"/>
    </location>
</feature>
<dbReference type="GO" id="GO:0042834">
    <property type="term" value="F:peptidoglycan binding"/>
    <property type="evidence" value="ECO:0007669"/>
    <property type="project" value="InterPro"/>
</dbReference>
<gene>
    <name evidence="3" type="ORF">ATN84_07400</name>
</gene>
<dbReference type="Pfam" id="PF05036">
    <property type="entry name" value="SPOR"/>
    <property type="match status" value="1"/>
</dbReference>
<dbReference type="InterPro" id="IPR007730">
    <property type="entry name" value="SPOR-like_dom"/>
</dbReference>
<dbReference type="PROSITE" id="PS51724">
    <property type="entry name" value="SPOR"/>
    <property type="match status" value="1"/>
</dbReference>
<feature type="compositionally biased region" description="Basic and acidic residues" evidence="1">
    <location>
        <begin position="1"/>
        <end position="17"/>
    </location>
</feature>
<dbReference type="Gene3D" id="3.30.70.1070">
    <property type="entry name" value="Sporulation related repeat"/>
    <property type="match status" value="1"/>
</dbReference>
<feature type="compositionally biased region" description="Low complexity" evidence="1">
    <location>
        <begin position="235"/>
        <end position="248"/>
    </location>
</feature>
<dbReference type="InterPro" id="IPR036680">
    <property type="entry name" value="SPOR-like_sf"/>
</dbReference>
<dbReference type="AlphaFoldDB" id="A0A135HVJ0"/>
<organism evidence="3 4">
    <name type="scientific">Paramesorhizobium deserti</name>
    <dbReference type="NCBI Taxonomy" id="1494590"/>
    <lineage>
        <taxon>Bacteria</taxon>
        <taxon>Pseudomonadati</taxon>
        <taxon>Pseudomonadota</taxon>
        <taxon>Alphaproteobacteria</taxon>
        <taxon>Hyphomicrobiales</taxon>
        <taxon>Phyllobacteriaceae</taxon>
        <taxon>Paramesorhizobium</taxon>
    </lineage>
</organism>
<feature type="domain" description="SPOR" evidence="2">
    <location>
        <begin position="788"/>
        <end position="871"/>
    </location>
</feature>
<feature type="region of interest" description="Disordered" evidence="1">
    <location>
        <begin position="1"/>
        <end position="21"/>
    </location>
</feature>
<evidence type="ECO:0000313" key="4">
    <source>
        <dbReference type="Proteomes" id="UP000070107"/>
    </source>
</evidence>
<feature type="region of interest" description="Disordered" evidence="1">
    <location>
        <begin position="90"/>
        <end position="248"/>
    </location>
</feature>
<dbReference type="OrthoDB" id="7338235at2"/>
<keyword evidence="4" id="KW-1185">Reference proteome</keyword>
<reference evidence="3 4" key="1">
    <citation type="submission" date="2015-11" db="EMBL/GenBank/DDBJ databases">
        <title>Draft genome sequence of Paramesorhizobium deserti A-3-E, a strain highly resistant to diverse beta-lactam antibiotics.</title>
        <authorList>
            <person name="Lv R."/>
            <person name="Yang X."/>
            <person name="Fang N."/>
            <person name="Guo J."/>
            <person name="Luo X."/>
            <person name="Peng F."/>
            <person name="Yang R."/>
            <person name="Cui Y."/>
            <person name="Fang C."/>
            <person name="Song Y."/>
        </authorList>
    </citation>
    <scope>NUCLEOTIDE SEQUENCE [LARGE SCALE GENOMIC DNA]</scope>
    <source>
        <strain evidence="3 4">A-3-E</strain>
    </source>
</reference>
<feature type="compositionally biased region" description="Low complexity" evidence="1">
    <location>
        <begin position="661"/>
        <end position="678"/>
    </location>
</feature>
<dbReference type="RefSeq" id="WP_068881413.1">
    <property type="nucleotide sequence ID" value="NZ_LNTU01000012.1"/>
</dbReference>
<evidence type="ECO:0000259" key="2">
    <source>
        <dbReference type="PROSITE" id="PS51724"/>
    </source>
</evidence>
<dbReference type="EMBL" id="LNTU01000012">
    <property type="protein sequence ID" value="KXF77225.1"/>
    <property type="molecule type" value="Genomic_DNA"/>
</dbReference>
<dbReference type="Proteomes" id="UP000070107">
    <property type="component" value="Unassembled WGS sequence"/>
</dbReference>